<gene>
    <name evidence="11" type="ORF">ALNC14_078730</name>
</gene>
<evidence type="ECO:0000256" key="9">
    <source>
        <dbReference type="ARBA" id="ARBA00032406"/>
    </source>
</evidence>
<dbReference type="EMBL" id="FR824177">
    <property type="protein sequence ID" value="CCA21730.1"/>
    <property type="molecule type" value="Genomic_DNA"/>
</dbReference>
<dbReference type="SUPFAM" id="SSF51230">
    <property type="entry name" value="Single hybrid motif"/>
    <property type="match status" value="1"/>
</dbReference>
<dbReference type="PANTHER" id="PTHR43416:SF5">
    <property type="entry name" value="DIHYDROLIPOYLLYSINE-RESIDUE SUCCINYLTRANSFERASE COMPONENT OF 2-OXOGLUTARATE DEHYDROGENASE COMPLEX, MITOCHONDRIAL"/>
    <property type="match status" value="1"/>
</dbReference>
<dbReference type="GO" id="GO:0005739">
    <property type="term" value="C:mitochondrion"/>
    <property type="evidence" value="ECO:0007669"/>
    <property type="project" value="TreeGrafter"/>
</dbReference>
<reference evidence="11" key="1">
    <citation type="journal article" date="2011" name="PLoS Biol.">
        <title>Gene gain and loss during evolution of obligate parasitism in the white rust pathogen of Arabidopsis thaliana.</title>
        <authorList>
            <person name="Kemen E."/>
            <person name="Gardiner A."/>
            <person name="Schultz-Larsen T."/>
            <person name="Kemen A.C."/>
            <person name="Balmuth A.L."/>
            <person name="Robert-Seilaniantz A."/>
            <person name="Bailey K."/>
            <person name="Holub E."/>
            <person name="Studholme D.J."/>
            <person name="Maclean D."/>
            <person name="Jones J.D."/>
        </authorList>
    </citation>
    <scope>NUCLEOTIDE SEQUENCE</scope>
</reference>
<evidence type="ECO:0000256" key="5">
    <source>
        <dbReference type="ARBA" id="ARBA00022532"/>
    </source>
</evidence>
<protein>
    <recommendedName>
        <fullName evidence="4">dihydrolipoyllysine-residue succinyltransferase</fullName>
        <ecNumber evidence="4">2.3.1.61</ecNumber>
    </recommendedName>
    <alternativeName>
        <fullName evidence="9">2-oxoglutarate dehydrogenase complex component E2</fullName>
    </alternativeName>
</protein>
<feature type="domain" description="2-oxoacid dehydrogenase acyltransferase catalytic" evidence="10">
    <location>
        <begin position="108"/>
        <end position="177"/>
    </location>
</feature>
<keyword evidence="8" id="KW-0012">Acyltransferase</keyword>
<dbReference type="GO" id="GO:0004149">
    <property type="term" value="F:dihydrolipoyllysine-residue succinyltransferase activity"/>
    <property type="evidence" value="ECO:0007669"/>
    <property type="project" value="UniProtKB-EC"/>
</dbReference>
<dbReference type="Gene3D" id="3.30.559.10">
    <property type="entry name" value="Chloramphenicol acetyltransferase-like domain"/>
    <property type="match status" value="1"/>
</dbReference>
<comment type="cofactor">
    <cofactor evidence="1">
        <name>(R)-lipoate</name>
        <dbReference type="ChEBI" id="CHEBI:83088"/>
    </cofactor>
</comment>
<keyword evidence="5" id="KW-0816">Tricarboxylic acid cycle</keyword>
<dbReference type="AlphaFoldDB" id="F0WKC6"/>
<comment type="pathway">
    <text evidence="2">Amino-acid degradation; L-lysine degradation via saccharopine pathway; glutaryl-CoA from L-lysine: step 6/6.</text>
</comment>
<comment type="similarity">
    <text evidence="3">Belongs to the 2-oxoacid dehydrogenase family.</text>
</comment>
<organism evidence="11">
    <name type="scientific">Albugo laibachii Nc14</name>
    <dbReference type="NCBI Taxonomy" id="890382"/>
    <lineage>
        <taxon>Eukaryota</taxon>
        <taxon>Sar</taxon>
        <taxon>Stramenopiles</taxon>
        <taxon>Oomycota</taxon>
        <taxon>Peronosporomycetes</taxon>
        <taxon>Albuginales</taxon>
        <taxon>Albuginaceae</taxon>
        <taxon>Albugo</taxon>
    </lineage>
</organism>
<proteinExistence type="inferred from homology"/>
<dbReference type="EC" id="2.3.1.61" evidence="4"/>
<name>F0WKC6_9STRA</name>
<accession>F0WKC6</accession>
<dbReference type="Pfam" id="PF00198">
    <property type="entry name" value="2-oxoacid_dh"/>
    <property type="match status" value="2"/>
</dbReference>
<evidence type="ECO:0000256" key="7">
    <source>
        <dbReference type="ARBA" id="ARBA00022823"/>
    </source>
</evidence>
<dbReference type="GO" id="GO:0006099">
    <property type="term" value="P:tricarboxylic acid cycle"/>
    <property type="evidence" value="ECO:0007669"/>
    <property type="project" value="UniProtKB-KW"/>
</dbReference>
<dbReference type="InterPro" id="IPR001078">
    <property type="entry name" value="2-oxoacid_DH_actylTfrase"/>
</dbReference>
<evidence type="ECO:0000256" key="1">
    <source>
        <dbReference type="ARBA" id="ARBA00001938"/>
    </source>
</evidence>
<evidence type="ECO:0000256" key="4">
    <source>
        <dbReference type="ARBA" id="ARBA00012945"/>
    </source>
</evidence>
<dbReference type="InterPro" id="IPR023213">
    <property type="entry name" value="CAT-like_dom_sf"/>
</dbReference>
<dbReference type="InterPro" id="IPR011053">
    <property type="entry name" value="Single_hybrid_motif"/>
</dbReference>
<dbReference type="InterPro" id="IPR050537">
    <property type="entry name" value="2-oxoacid_dehydrogenase"/>
</dbReference>
<evidence type="ECO:0000256" key="6">
    <source>
        <dbReference type="ARBA" id="ARBA00022679"/>
    </source>
</evidence>
<evidence type="ECO:0000256" key="2">
    <source>
        <dbReference type="ARBA" id="ARBA00005145"/>
    </source>
</evidence>
<dbReference type="HOGENOM" id="CLU_1104397_0_0_1"/>
<evidence type="ECO:0000256" key="8">
    <source>
        <dbReference type="ARBA" id="ARBA00023315"/>
    </source>
</evidence>
<feature type="domain" description="2-oxoacid dehydrogenase acyltransferase catalytic" evidence="10">
    <location>
        <begin position="180"/>
        <end position="228"/>
    </location>
</feature>
<keyword evidence="7" id="KW-0450">Lipoyl</keyword>
<keyword evidence="6" id="KW-0808">Transferase</keyword>
<sequence length="252" mass="27437">MGDSHLGRDDCDDSGDYAKAEEPVIVIETDKVSVDVYATFADELVGLIAKPDDLVQEDSKVFIREKPPSKLEDYTTSTSPIPTHSADNLDRSTLKKAPDILYSDYVVINVAINVAIDVAVAASNGVVVPVIRNVENILILALEKSLHALRMDGENDLLAIGDSTGGTFTILDAGIYDALRPAVVHEEIVPCPMMLLSLTYDHRIIEGREGVTFLKSIDEGISDPRRTLLQLNRGHLRVGKTNAGQFKCSDYG</sequence>
<evidence type="ECO:0000313" key="11">
    <source>
        <dbReference type="EMBL" id="CCA21730.1"/>
    </source>
</evidence>
<reference evidence="11" key="2">
    <citation type="submission" date="2011-02" db="EMBL/GenBank/DDBJ databases">
        <authorList>
            <person name="MacLean D."/>
        </authorList>
    </citation>
    <scope>NUCLEOTIDE SEQUENCE</scope>
</reference>
<dbReference type="PANTHER" id="PTHR43416">
    <property type="entry name" value="DIHYDROLIPOYLLYSINE-RESIDUE SUCCINYLTRANSFERASE COMPONENT OF 2-OXOGLUTARATE DEHYDROGENASE COMPLEX, MITOCHONDRIAL-RELATED"/>
    <property type="match status" value="1"/>
</dbReference>
<evidence type="ECO:0000256" key="3">
    <source>
        <dbReference type="ARBA" id="ARBA00007317"/>
    </source>
</evidence>
<dbReference type="SUPFAM" id="SSF52777">
    <property type="entry name" value="CoA-dependent acyltransferases"/>
    <property type="match status" value="1"/>
</dbReference>
<evidence type="ECO:0000259" key="10">
    <source>
        <dbReference type="Pfam" id="PF00198"/>
    </source>
</evidence>